<keyword evidence="1" id="KW-0946">Virion</keyword>
<keyword evidence="2" id="KW-1185">Reference proteome</keyword>
<sequence>MASTKLAIHETLEVHEVLTLKQSCLVKSYALQSLVDDDTLKAILDNDVSSSEKAIKELQEILKQ</sequence>
<evidence type="ECO:0000313" key="1">
    <source>
        <dbReference type="EMBL" id="KLV26369.1"/>
    </source>
</evidence>
<comment type="caution">
    <text evidence="1">The sequence shown here is derived from an EMBL/GenBank/DDBJ whole genome shotgun (WGS) entry which is preliminary data.</text>
</comment>
<accession>A0A0J1IK89</accession>
<dbReference type="AlphaFoldDB" id="A0A0J1IK89"/>
<reference evidence="1 2" key="1">
    <citation type="submission" date="2015-05" db="EMBL/GenBank/DDBJ databases">
        <title>Whole genome sequence and identification of bacterial endophytes from Costus igneus.</title>
        <authorList>
            <person name="Lee Y.P."/>
            <person name="Gan H.M."/>
            <person name="Eng W."/>
            <person name="Wheatley M.S."/>
            <person name="Caraballo A."/>
            <person name="Polter S."/>
            <person name="Savka M.A."/>
            <person name="Hudson A.O."/>
        </authorList>
    </citation>
    <scope>NUCLEOTIDE SEQUENCE [LARGE SCALE GENOMIC DNA]</scope>
    <source>
        <strain evidence="1 2">RIT379</strain>
    </source>
</reference>
<proteinExistence type="predicted"/>
<gene>
    <name evidence="1" type="ORF">ABW02_11855</name>
</gene>
<protein>
    <submittedName>
        <fullName evidence="1">Spore coat protein</fullName>
    </submittedName>
</protein>
<dbReference type="PATRIC" id="fig|1397.4.peg.5704"/>
<keyword evidence="1" id="KW-0167">Capsid protein</keyword>
<dbReference type="Proteomes" id="UP000036045">
    <property type="component" value="Unassembled WGS sequence"/>
</dbReference>
<name>A0A0J1IK89_NIACI</name>
<dbReference type="EMBL" id="LDPH01000009">
    <property type="protein sequence ID" value="KLV26369.1"/>
    <property type="molecule type" value="Genomic_DNA"/>
</dbReference>
<organism evidence="1 2">
    <name type="scientific">Niallia circulans</name>
    <name type="common">Bacillus circulans</name>
    <dbReference type="NCBI Taxonomy" id="1397"/>
    <lineage>
        <taxon>Bacteria</taxon>
        <taxon>Bacillati</taxon>
        <taxon>Bacillota</taxon>
        <taxon>Bacilli</taxon>
        <taxon>Bacillales</taxon>
        <taxon>Bacillaceae</taxon>
        <taxon>Niallia</taxon>
    </lineage>
</organism>
<evidence type="ECO:0000313" key="2">
    <source>
        <dbReference type="Proteomes" id="UP000036045"/>
    </source>
</evidence>
<dbReference type="OrthoDB" id="2356617at2"/>
<dbReference type="RefSeq" id="WP_047942318.1">
    <property type="nucleotide sequence ID" value="NZ_JABRVN010000266.1"/>
</dbReference>